<evidence type="ECO:0000313" key="5">
    <source>
        <dbReference type="Proteomes" id="UP000003656"/>
    </source>
</evidence>
<feature type="transmembrane region" description="Helical" evidence="2">
    <location>
        <begin position="91"/>
        <end position="124"/>
    </location>
</feature>
<sequence>MNNYQQYPQQPQYSQGGQAPPQMPGGYAPGQGPVRMMPPQSYGVPRPVKQQWNTLCIVGFVLCFIAPPVGLVLSIIALVQINKTGENNKTMAIAGISVGAALSILSILIVFYVFVFIIGITSWILDYSIPEDVVDYDSLAATLRAVYQALVLVHA</sequence>
<gene>
    <name evidence="4" type="ORF">BIFGAL_03705</name>
</gene>
<keyword evidence="2" id="KW-0472">Membrane</keyword>
<evidence type="ECO:0000313" key="4">
    <source>
        <dbReference type="EMBL" id="EFA22675.1"/>
    </source>
</evidence>
<dbReference type="Proteomes" id="UP000003656">
    <property type="component" value="Unassembled WGS sequence"/>
</dbReference>
<dbReference type="STRING" id="561180.BIFGAL_03705"/>
<organism evidence="4 5">
    <name type="scientific">Bifidobacterium gallicum DSM 20093 = LMG 11596</name>
    <dbReference type="NCBI Taxonomy" id="561180"/>
    <lineage>
        <taxon>Bacteria</taxon>
        <taxon>Bacillati</taxon>
        <taxon>Actinomycetota</taxon>
        <taxon>Actinomycetes</taxon>
        <taxon>Bifidobacteriales</taxon>
        <taxon>Bifidobacteriaceae</taxon>
        <taxon>Bifidobacterium</taxon>
    </lineage>
</organism>
<keyword evidence="2" id="KW-0812">Transmembrane</keyword>
<protein>
    <recommendedName>
        <fullName evidence="3">DUF4190 domain-containing protein</fullName>
    </recommendedName>
</protein>
<dbReference type="InterPro" id="IPR025241">
    <property type="entry name" value="DUF4190"/>
</dbReference>
<reference evidence="4 5" key="1">
    <citation type="submission" date="2009-11" db="EMBL/GenBank/DDBJ databases">
        <authorList>
            <person name="Weinstock G."/>
            <person name="Sodergren E."/>
            <person name="Clifton S."/>
            <person name="Fulton L."/>
            <person name="Fulton B."/>
            <person name="Courtney L."/>
            <person name="Fronick C."/>
            <person name="Harrison M."/>
            <person name="Strong C."/>
            <person name="Farmer C."/>
            <person name="Delahaunty K."/>
            <person name="Markovic C."/>
            <person name="Hall O."/>
            <person name="Minx P."/>
            <person name="Tomlinson C."/>
            <person name="Mitreva M."/>
            <person name="Nelson J."/>
            <person name="Hou S."/>
            <person name="Wollam A."/>
            <person name="Pepin K.H."/>
            <person name="Johnson M."/>
            <person name="Bhonagiri V."/>
            <person name="Nash W.E."/>
            <person name="Warren W."/>
            <person name="Chinwalla A."/>
            <person name="Mardis E.R."/>
            <person name="Wilson R.K."/>
        </authorList>
    </citation>
    <scope>NUCLEOTIDE SEQUENCE [LARGE SCALE GENOMIC DNA]</scope>
    <source>
        <strain evidence="4 5">DSM 20093</strain>
    </source>
</reference>
<dbReference type="RefSeq" id="WP_006295155.1">
    <property type="nucleotide sequence ID" value="NZ_ABXB03000003.1"/>
</dbReference>
<dbReference type="EMBL" id="ABXB03000003">
    <property type="protein sequence ID" value="EFA22675.1"/>
    <property type="molecule type" value="Genomic_DNA"/>
</dbReference>
<dbReference type="eggNOG" id="ENOG5033A46">
    <property type="taxonomic scope" value="Bacteria"/>
</dbReference>
<comment type="caution">
    <text evidence="4">The sequence shown here is derived from an EMBL/GenBank/DDBJ whole genome shotgun (WGS) entry which is preliminary data.</text>
</comment>
<dbReference type="OrthoDB" id="3238658at2"/>
<proteinExistence type="predicted"/>
<dbReference type="Pfam" id="PF13828">
    <property type="entry name" value="DUF4190"/>
    <property type="match status" value="1"/>
</dbReference>
<evidence type="ECO:0000256" key="1">
    <source>
        <dbReference type="SAM" id="MobiDB-lite"/>
    </source>
</evidence>
<keyword evidence="2" id="KW-1133">Transmembrane helix</keyword>
<evidence type="ECO:0000256" key="2">
    <source>
        <dbReference type="SAM" id="Phobius"/>
    </source>
</evidence>
<evidence type="ECO:0000259" key="3">
    <source>
        <dbReference type="Pfam" id="PF13828"/>
    </source>
</evidence>
<name>D1NV24_9BIFI</name>
<accession>D1NV24</accession>
<feature type="transmembrane region" description="Helical" evidence="2">
    <location>
        <begin position="52"/>
        <end position="79"/>
    </location>
</feature>
<feature type="region of interest" description="Disordered" evidence="1">
    <location>
        <begin position="1"/>
        <end position="25"/>
    </location>
</feature>
<dbReference type="AlphaFoldDB" id="D1NV24"/>
<feature type="domain" description="DUF4190" evidence="3">
    <location>
        <begin position="56"/>
        <end position="108"/>
    </location>
</feature>